<dbReference type="SMART" id="SM00304">
    <property type="entry name" value="HAMP"/>
    <property type="match status" value="1"/>
</dbReference>
<evidence type="ECO:0000256" key="2">
    <source>
        <dbReference type="ARBA" id="ARBA00004141"/>
    </source>
</evidence>
<evidence type="ECO:0000313" key="11">
    <source>
        <dbReference type="Proteomes" id="UP000095743"/>
    </source>
</evidence>
<comment type="subcellular location">
    <subcellularLocation>
        <location evidence="2">Membrane</location>
        <topology evidence="2">Multi-pass membrane protein</topology>
    </subcellularLocation>
</comment>
<dbReference type="Proteomes" id="UP000095743">
    <property type="component" value="Chromosome"/>
</dbReference>
<evidence type="ECO:0000256" key="3">
    <source>
        <dbReference type="ARBA" id="ARBA00012438"/>
    </source>
</evidence>
<dbReference type="Gene3D" id="3.30.450.20">
    <property type="entry name" value="PAS domain"/>
    <property type="match status" value="1"/>
</dbReference>
<proteinExistence type="predicted"/>
<dbReference type="Pfam" id="PF00672">
    <property type="entry name" value="HAMP"/>
    <property type="match status" value="1"/>
</dbReference>
<evidence type="ECO:0000256" key="6">
    <source>
        <dbReference type="ARBA" id="ARBA00022777"/>
    </source>
</evidence>
<keyword evidence="5" id="KW-0808">Transferase</keyword>
<evidence type="ECO:0000256" key="5">
    <source>
        <dbReference type="ARBA" id="ARBA00022679"/>
    </source>
</evidence>
<dbReference type="GO" id="GO:0000155">
    <property type="term" value="F:phosphorelay sensor kinase activity"/>
    <property type="evidence" value="ECO:0007669"/>
    <property type="project" value="TreeGrafter"/>
</dbReference>
<dbReference type="RefSeq" id="WP_069980175.1">
    <property type="nucleotide sequence ID" value="NZ_CP017269.1"/>
</dbReference>
<dbReference type="InterPro" id="IPR050398">
    <property type="entry name" value="HssS/ArlS-like"/>
</dbReference>
<dbReference type="CDD" id="cd06225">
    <property type="entry name" value="HAMP"/>
    <property type="match status" value="1"/>
</dbReference>
<dbReference type="STRING" id="1424294.Gferi_21505"/>
<keyword evidence="8" id="KW-0812">Transmembrane</keyword>
<dbReference type="Gene3D" id="1.10.8.500">
    <property type="entry name" value="HAMP domain in histidine kinase"/>
    <property type="match status" value="1"/>
</dbReference>
<comment type="catalytic activity">
    <reaction evidence="1">
        <text>ATP + protein L-histidine = ADP + protein N-phospho-L-histidine.</text>
        <dbReference type="EC" id="2.7.13.3"/>
    </reaction>
</comment>
<keyword evidence="4" id="KW-0597">Phosphoprotein</keyword>
<keyword evidence="11" id="KW-1185">Reference proteome</keyword>
<dbReference type="PROSITE" id="PS50885">
    <property type="entry name" value="HAMP"/>
    <property type="match status" value="1"/>
</dbReference>
<feature type="transmembrane region" description="Helical" evidence="8">
    <location>
        <begin position="40"/>
        <end position="63"/>
    </location>
</feature>
<name>A0A1D8GM67_9FIRM</name>
<evidence type="ECO:0000259" key="9">
    <source>
        <dbReference type="PROSITE" id="PS50885"/>
    </source>
</evidence>
<keyword evidence="6" id="KW-0418">Kinase</keyword>
<dbReference type="InterPro" id="IPR003660">
    <property type="entry name" value="HAMP_dom"/>
</dbReference>
<dbReference type="AlphaFoldDB" id="A0A1D8GM67"/>
<accession>A0A1D8GM67</accession>
<sequence length="140" mass="15310">MKSIKTRIPKFLGYAPVTGTGWSIAVTLPKSEVFADLKRLTATITIITLLLILLSIGTAFILACRISRPLRLSAEHLEVVASGDFTKEVSPIYLNMKDEIGMLAKSINKMQTSFTLLIKCVADASTKMVNLISHADDNMP</sequence>
<protein>
    <recommendedName>
        <fullName evidence="3">histidine kinase</fullName>
        <ecNumber evidence="3">2.7.13.3</ecNumber>
    </recommendedName>
</protein>
<dbReference type="EMBL" id="CP017269">
    <property type="protein sequence ID" value="AOT71882.1"/>
    <property type="molecule type" value="Genomic_DNA"/>
</dbReference>
<evidence type="ECO:0000256" key="1">
    <source>
        <dbReference type="ARBA" id="ARBA00000085"/>
    </source>
</evidence>
<keyword evidence="8" id="KW-1133">Transmembrane helix</keyword>
<feature type="domain" description="HAMP" evidence="9">
    <location>
        <begin position="64"/>
        <end position="119"/>
    </location>
</feature>
<dbReference type="PANTHER" id="PTHR45528">
    <property type="entry name" value="SENSOR HISTIDINE KINASE CPXA"/>
    <property type="match status" value="1"/>
</dbReference>
<dbReference type="EC" id="2.7.13.3" evidence="3"/>
<evidence type="ECO:0000256" key="7">
    <source>
        <dbReference type="ARBA" id="ARBA00023136"/>
    </source>
</evidence>
<feature type="transmembrane region" description="Helical" evidence="8">
    <location>
        <begin position="12"/>
        <end position="28"/>
    </location>
</feature>
<keyword evidence="7 8" id="KW-0472">Membrane</keyword>
<dbReference type="GO" id="GO:0005886">
    <property type="term" value="C:plasma membrane"/>
    <property type="evidence" value="ECO:0007669"/>
    <property type="project" value="TreeGrafter"/>
</dbReference>
<evidence type="ECO:0000256" key="8">
    <source>
        <dbReference type="SAM" id="Phobius"/>
    </source>
</evidence>
<evidence type="ECO:0000313" key="10">
    <source>
        <dbReference type="EMBL" id="AOT71882.1"/>
    </source>
</evidence>
<dbReference type="SUPFAM" id="SSF158472">
    <property type="entry name" value="HAMP domain-like"/>
    <property type="match status" value="1"/>
</dbReference>
<dbReference type="KEGG" id="gfe:Gferi_21505"/>
<evidence type="ECO:0000256" key="4">
    <source>
        <dbReference type="ARBA" id="ARBA00022553"/>
    </source>
</evidence>
<organism evidence="10 11">
    <name type="scientific">Geosporobacter ferrireducens</name>
    <dbReference type="NCBI Taxonomy" id="1424294"/>
    <lineage>
        <taxon>Bacteria</taxon>
        <taxon>Bacillati</taxon>
        <taxon>Bacillota</taxon>
        <taxon>Clostridia</taxon>
        <taxon>Peptostreptococcales</taxon>
        <taxon>Thermotaleaceae</taxon>
        <taxon>Geosporobacter</taxon>
    </lineage>
</organism>
<dbReference type="PANTHER" id="PTHR45528:SF10">
    <property type="entry name" value="METHYL-ACCEPTING CHEMOTAXIS PROTEIN"/>
    <property type="match status" value="1"/>
</dbReference>
<gene>
    <name evidence="10" type="ORF">Gferi_21505</name>
</gene>
<dbReference type="OrthoDB" id="597657at2"/>
<reference evidence="10 11" key="1">
    <citation type="submission" date="2016-09" db="EMBL/GenBank/DDBJ databases">
        <title>Genomic analysis reveals versatility of anaerobic energy metabolism of Geosporobacter ferrireducens IRF9 of phylum Firmicutes.</title>
        <authorList>
            <person name="Kim S.-J."/>
        </authorList>
    </citation>
    <scope>NUCLEOTIDE SEQUENCE [LARGE SCALE GENOMIC DNA]</scope>
    <source>
        <strain evidence="10 11">IRF9</strain>
    </source>
</reference>